<accession>A0A0J8B0S0</accession>
<evidence type="ECO:0000313" key="1">
    <source>
        <dbReference type="EMBL" id="KMS94589.1"/>
    </source>
</evidence>
<evidence type="ECO:0000313" key="2">
    <source>
        <dbReference type="Proteomes" id="UP000035740"/>
    </source>
</evidence>
<name>A0A0J8B0S0_BETVV</name>
<proteinExistence type="predicted"/>
<dbReference type="KEGG" id="bvg:104885501"/>
<feature type="non-terminal residue" evidence="1">
    <location>
        <position position="117"/>
    </location>
</feature>
<organism evidence="1 2">
    <name type="scientific">Beta vulgaris subsp. vulgaris</name>
    <name type="common">Beet</name>
    <dbReference type="NCBI Taxonomy" id="3555"/>
    <lineage>
        <taxon>Eukaryota</taxon>
        <taxon>Viridiplantae</taxon>
        <taxon>Streptophyta</taxon>
        <taxon>Embryophyta</taxon>
        <taxon>Tracheophyta</taxon>
        <taxon>Spermatophyta</taxon>
        <taxon>Magnoliopsida</taxon>
        <taxon>eudicotyledons</taxon>
        <taxon>Gunneridae</taxon>
        <taxon>Pentapetalae</taxon>
        <taxon>Caryophyllales</taxon>
        <taxon>Chenopodiaceae</taxon>
        <taxon>Betoideae</taxon>
        <taxon>Beta</taxon>
    </lineage>
</organism>
<dbReference type="Proteomes" id="UP000035740">
    <property type="component" value="Unassembled WGS sequence"/>
</dbReference>
<gene>
    <name evidence="1" type="ORF">BVRB_019880</name>
</gene>
<reference evidence="1 2" key="1">
    <citation type="journal article" date="2014" name="Nature">
        <title>The genome of the recently domesticated crop plant sugar beet (Beta vulgaris).</title>
        <authorList>
            <person name="Dohm J.C."/>
            <person name="Minoche A.E."/>
            <person name="Holtgrawe D."/>
            <person name="Capella-Gutierrez S."/>
            <person name="Zakrzewski F."/>
            <person name="Tafer H."/>
            <person name="Rupp O."/>
            <person name="Sorensen T.R."/>
            <person name="Stracke R."/>
            <person name="Reinhardt R."/>
            <person name="Goesmann A."/>
            <person name="Kraft T."/>
            <person name="Schulz B."/>
            <person name="Stadler P.F."/>
            <person name="Schmidt T."/>
            <person name="Gabaldon T."/>
            <person name="Lehrach H."/>
            <person name="Weisshaar B."/>
            <person name="Himmelbauer H."/>
        </authorList>
    </citation>
    <scope>NUCLEOTIDE SEQUENCE [LARGE SCALE GENOMIC DNA]</scope>
    <source>
        <tissue evidence="1">Taproot</tissue>
    </source>
</reference>
<dbReference type="Gramene" id="KMS94589">
    <property type="protein sequence ID" value="KMS94589"/>
    <property type="gene ID" value="BVRB_019880"/>
</dbReference>
<dbReference type="AlphaFoldDB" id="A0A0J8B0S0"/>
<dbReference type="EMBL" id="KQ092351">
    <property type="protein sequence ID" value="KMS94589.1"/>
    <property type="molecule type" value="Genomic_DNA"/>
</dbReference>
<protein>
    <submittedName>
        <fullName evidence="1">Uncharacterized protein</fullName>
    </submittedName>
</protein>
<keyword evidence="2" id="KW-1185">Reference proteome</keyword>
<sequence length="117" mass="13152">MTAGLQLCPDVVRLASESNALPKDLALELVLLQSLYESPSEFTQLLERAFCRQSSAFTWHPELRRFIIREAESLADANAVRLMGRMQIEKRDVEFLDIIGRAICPDQEAECRAAAAD</sequence>